<dbReference type="Pfam" id="PF04452">
    <property type="entry name" value="Methyltrans_RNA"/>
    <property type="match status" value="1"/>
</dbReference>
<dbReference type="GO" id="GO:0070042">
    <property type="term" value="F:rRNA (uridine-N3-)-methyltransferase activity"/>
    <property type="evidence" value="ECO:0007669"/>
    <property type="project" value="TreeGrafter"/>
</dbReference>
<dbReference type="PANTHER" id="PTHR30027">
    <property type="entry name" value="RIBOSOMAL RNA SMALL SUBUNIT METHYLTRANSFERASE E"/>
    <property type="match status" value="1"/>
</dbReference>
<evidence type="ECO:0000259" key="14">
    <source>
        <dbReference type="Pfam" id="PF20260"/>
    </source>
</evidence>
<evidence type="ECO:0000256" key="6">
    <source>
        <dbReference type="ARBA" id="ARBA00022552"/>
    </source>
</evidence>
<evidence type="ECO:0000256" key="10">
    <source>
        <dbReference type="ARBA" id="ARBA00025699"/>
    </source>
</evidence>
<dbReference type="CDD" id="cd18084">
    <property type="entry name" value="RsmE-like"/>
    <property type="match status" value="1"/>
</dbReference>
<comment type="similarity">
    <text evidence="2 12">Belongs to the RNA methyltransferase RsmE family.</text>
</comment>
<dbReference type="GO" id="GO:0005737">
    <property type="term" value="C:cytoplasm"/>
    <property type="evidence" value="ECO:0007669"/>
    <property type="project" value="UniProtKB-SubCell"/>
</dbReference>
<dbReference type="AlphaFoldDB" id="A0AAE3ZND3"/>
<evidence type="ECO:0000256" key="5">
    <source>
        <dbReference type="ARBA" id="ARBA00022490"/>
    </source>
</evidence>
<keyword evidence="5 12" id="KW-0963">Cytoplasm</keyword>
<reference evidence="15 16" key="1">
    <citation type="submission" date="2023-07" db="EMBL/GenBank/DDBJ databases">
        <title>Sequencing the genomes of 1000 actinobacteria strains.</title>
        <authorList>
            <person name="Klenk H.-P."/>
        </authorList>
    </citation>
    <scope>NUCLEOTIDE SEQUENCE [LARGE SCALE GENOMIC DNA]</scope>
    <source>
        <strain evidence="15 16">DSM 44711</strain>
    </source>
</reference>
<proteinExistence type="inferred from homology"/>
<evidence type="ECO:0000256" key="2">
    <source>
        <dbReference type="ARBA" id="ARBA00005528"/>
    </source>
</evidence>
<evidence type="ECO:0000256" key="8">
    <source>
        <dbReference type="ARBA" id="ARBA00022679"/>
    </source>
</evidence>
<dbReference type="SUPFAM" id="SSF88697">
    <property type="entry name" value="PUA domain-like"/>
    <property type="match status" value="1"/>
</dbReference>
<dbReference type="InterPro" id="IPR029028">
    <property type="entry name" value="Alpha/beta_knot_MTases"/>
</dbReference>
<evidence type="ECO:0000259" key="13">
    <source>
        <dbReference type="Pfam" id="PF04452"/>
    </source>
</evidence>
<evidence type="ECO:0000256" key="11">
    <source>
        <dbReference type="ARBA" id="ARBA00047944"/>
    </source>
</evidence>
<keyword evidence="8 12" id="KW-0808">Transferase</keyword>
<dbReference type="Gene3D" id="2.40.240.20">
    <property type="entry name" value="Hypothetical PUA domain-like, domain 1"/>
    <property type="match status" value="1"/>
</dbReference>
<evidence type="ECO:0000313" key="16">
    <source>
        <dbReference type="Proteomes" id="UP001183629"/>
    </source>
</evidence>
<evidence type="ECO:0000256" key="4">
    <source>
        <dbReference type="ARBA" id="ARBA00013673"/>
    </source>
</evidence>
<evidence type="ECO:0000256" key="3">
    <source>
        <dbReference type="ARBA" id="ARBA00012328"/>
    </source>
</evidence>
<evidence type="ECO:0000256" key="9">
    <source>
        <dbReference type="ARBA" id="ARBA00022691"/>
    </source>
</evidence>
<dbReference type="Gene3D" id="3.40.1280.10">
    <property type="match status" value="1"/>
</dbReference>
<comment type="subcellular location">
    <subcellularLocation>
        <location evidence="1 12">Cytoplasm</location>
    </subcellularLocation>
</comment>
<organism evidence="15 16">
    <name type="scientific">Catenuloplanes niger</name>
    <dbReference type="NCBI Taxonomy" id="587534"/>
    <lineage>
        <taxon>Bacteria</taxon>
        <taxon>Bacillati</taxon>
        <taxon>Actinomycetota</taxon>
        <taxon>Actinomycetes</taxon>
        <taxon>Micromonosporales</taxon>
        <taxon>Micromonosporaceae</taxon>
        <taxon>Catenuloplanes</taxon>
    </lineage>
</organism>
<keyword evidence="16" id="KW-1185">Reference proteome</keyword>
<feature type="domain" description="Ribosomal RNA small subunit methyltransferase E PUA-like" evidence="14">
    <location>
        <begin position="22"/>
        <end position="68"/>
    </location>
</feature>
<dbReference type="EMBL" id="JAVDYC010000001">
    <property type="protein sequence ID" value="MDR7321999.1"/>
    <property type="molecule type" value="Genomic_DNA"/>
</dbReference>
<dbReference type="GO" id="GO:0070475">
    <property type="term" value="P:rRNA base methylation"/>
    <property type="evidence" value="ECO:0007669"/>
    <property type="project" value="TreeGrafter"/>
</dbReference>
<protein>
    <recommendedName>
        <fullName evidence="4 12">Ribosomal RNA small subunit methyltransferase E</fullName>
        <ecNumber evidence="3 12">2.1.1.193</ecNumber>
    </recommendedName>
</protein>
<dbReference type="PANTHER" id="PTHR30027:SF3">
    <property type="entry name" value="16S RRNA (URACIL(1498)-N(3))-METHYLTRANSFERASE"/>
    <property type="match status" value="1"/>
</dbReference>
<dbReference type="Pfam" id="PF20260">
    <property type="entry name" value="PUA_4"/>
    <property type="match status" value="1"/>
</dbReference>
<evidence type="ECO:0000313" key="15">
    <source>
        <dbReference type="EMBL" id="MDR7321999.1"/>
    </source>
</evidence>
<dbReference type="InterPro" id="IPR006700">
    <property type="entry name" value="RsmE"/>
</dbReference>
<dbReference type="FunFam" id="3.40.1280.10:FF:000023">
    <property type="entry name" value="Ribosomal RNA small subunit methyltransferase E"/>
    <property type="match status" value="1"/>
</dbReference>
<dbReference type="NCBIfam" id="TIGR00046">
    <property type="entry name" value="RsmE family RNA methyltransferase"/>
    <property type="match status" value="1"/>
</dbReference>
<dbReference type="EC" id="2.1.1.193" evidence="3 12"/>
<evidence type="ECO:0000256" key="1">
    <source>
        <dbReference type="ARBA" id="ARBA00004496"/>
    </source>
</evidence>
<dbReference type="SUPFAM" id="SSF75217">
    <property type="entry name" value="alpha/beta knot"/>
    <property type="match status" value="1"/>
</dbReference>
<comment type="catalytic activity">
    <reaction evidence="11 12">
        <text>uridine(1498) in 16S rRNA + S-adenosyl-L-methionine = N(3)-methyluridine(1498) in 16S rRNA + S-adenosyl-L-homocysteine + H(+)</text>
        <dbReference type="Rhea" id="RHEA:42920"/>
        <dbReference type="Rhea" id="RHEA-COMP:10283"/>
        <dbReference type="Rhea" id="RHEA-COMP:10284"/>
        <dbReference type="ChEBI" id="CHEBI:15378"/>
        <dbReference type="ChEBI" id="CHEBI:57856"/>
        <dbReference type="ChEBI" id="CHEBI:59789"/>
        <dbReference type="ChEBI" id="CHEBI:65315"/>
        <dbReference type="ChEBI" id="CHEBI:74502"/>
        <dbReference type="EC" id="2.1.1.193"/>
    </reaction>
</comment>
<gene>
    <name evidence="15" type="ORF">J2S44_002249</name>
</gene>
<comment type="caution">
    <text evidence="15">The sequence shown here is derived from an EMBL/GenBank/DDBJ whole genome shotgun (WGS) entry which is preliminary data.</text>
</comment>
<evidence type="ECO:0000256" key="7">
    <source>
        <dbReference type="ARBA" id="ARBA00022603"/>
    </source>
</evidence>
<comment type="function">
    <text evidence="10 12">Specifically methylates the N3 position of the uracil ring of uridine 1498 (m3U1498) in 16S rRNA. Acts on the fully assembled 30S ribosomal subunit.</text>
</comment>
<evidence type="ECO:0000256" key="12">
    <source>
        <dbReference type="PIRNR" id="PIRNR015601"/>
    </source>
</evidence>
<dbReference type="PIRSF" id="PIRSF015601">
    <property type="entry name" value="MTase_slr0722"/>
    <property type="match status" value="1"/>
</dbReference>
<dbReference type="Proteomes" id="UP001183629">
    <property type="component" value="Unassembled WGS sequence"/>
</dbReference>
<name>A0AAE3ZND3_9ACTN</name>
<dbReference type="InterPro" id="IPR046887">
    <property type="entry name" value="RsmE_PUA-like"/>
</dbReference>
<feature type="domain" description="Ribosomal RNA small subunit methyltransferase E methyltransferase" evidence="13">
    <location>
        <begin position="78"/>
        <end position="239"/>
    </location>
</feature>
<dbReference type="NCBIfam" id="NF008693">
    <property type="entry name" value="PRK11713.2-3"/>
    <property type="match status" value="1"/>
</dbReference>
<keyword evidence="6 12" id="KW-0698">rRNA processing</keyword>
<dbReference type="InterPro" id="IPR046886">
    <property type="entry name" value="RsmE_MTase_dom"/>
</dbReference>
<sequence length="246" mass="25793">MVCISSPLFLVESLPAADRWILDGPEGHHAADVQRLTAGEELILADGRGGTALAVVLAAAKGSLQIKIMSRGYVESPDPRLVVVQGLPKGDRGELAVQAMTETGVDEIVPWSAGRSVTVWKGDRGAKARDKWAATAREAAKQARRAWLPAVAPAALSTPKVADRLRGEAAAFVLHEEATDRLTHVPLPSAGEIILVVGPEGGITPAEVDAFTEAGARPVRLGDLVLRTSTAGVAALSVLSTRLGRW</sequence>
<keyword evidence="7 12" id="KW-0489">Methyltransferase</keyword>
<keyword evidence="9 12" id="KW-0949">S-adenosyl-L-methionine</keyword>
<dbReference type="InterPro" id="IPR029026">
    <property type="entry name" value="tRNA_m1G_MTases_N"/>
</dbReference>
<dbReference type="InterPro" id="IPR015947">
    <property type="entry name" value="PUA-like_sf"/>
</dbReference>
<accession>A0AAE3ZND3</accession>